<evidence type="ECO:0000256" key="1">
    <source>
        <dbReference type="SAM" id="MobiDB-lite"/>
    </source>
</evidence>
<feature type="compositionally biased region" description="Low complexity" evidence="1">
    <location>
        <begin position="48"/>
        <end position="65"/>
    </location>
</feature>
<name>A0ABT1QPR7_9GAMM</name>
<sequence length="75" mass="7894">MSAFVAFARKNAGRAQDLGAGLRSTYRNISFSSERCGDHAAAWRDAQAKPSSPAKPARSPAPRAPNATESPAHAQ</sequence>
<dbReference type="EMBL" id="JANFQO010000004">
    <property type="protein sequence ID" value="MCQ4164284.1"/>
    <property type="molecule type" value="Genomic_DNA"/>
</dbReference>
<gene>
    <name evidence="2" type="ORF">NM961_06120</name>
</gene>
<organism evidence="2 3">
    <name type="scientific">Tahibacter harae</name>
    <dbReference type="NCBI Taxonomy" id="2963937"/>
    <lineage>
        <taxon>Bacteria</taxon>
        <taxon>Pseudomonadati</taxon>
        <taxon>Pseudomonadota</taxon>
        <taxon>Gammaproteobacteria</taxon>
        <taxon>Lysobacterales</taxon>
        <taxon>Rhodanobacteraceae</taxon>
        <taxon>Tahibacter</taxon>
    </lineage>
</organism>
<dbReference type="RefSeq" id="WP_255913000.1">
    <property type="nucleotide sequence ID" value="NZ_JANFQO010000004.1"/>
</dbReference>
<comment type="caution">
    <text evidence="2">The sequence shown here is derived from an EMBL/GenBank/DDBJ whole genome shotgun (WGS) entry which is preliminary data.</text>
</comment>
<accession>A0ABT1QPR7</accession>
<feature type="region of interest" description="Disordered" evidence="1">
    <location>
        <begin position="40"/>
        <end position="75"/>
    </location>
</feature>
<protein>
    <submittedName>
        <fullName evidence="2">Uncharacterized protein</fullName>
    </submittedName>
</protein>
<evidence type="ECO:0000313" key="2">
    <source>
        <dbReference type="EMBL" id="MCQ4164284.1"/>
    </source>
</evidence>
<dbReference type="Proteomes" id="UP001165498">
    <property type="component" value="Unassembled WGS sequence"/>
</dbReference>
<evidence type="ECO:0000313" key="3">
    <source>
        <dbReference type="Proteomes" id="UP001165498"/>
    </source>
</evidence>
<proteinExistence type="predicted"/>
<reference evidence="2" key="1">
    <citation type="submission" date="2022-07" db="EMBL/GenBank/DDBJ databases">
        <title>Tahibacter sp., a new gammaproteobacterium isolated from the silt sample collected at pig farm.</title>
        <authorList>
            <person name="Chen H."/>
        </authorList>
    </citation>
    <scope>NUCLEOTIDE SEQUENCE</scope>
    <source>
        <strain evidence="2">P2K</strain>
    </source>
</reference>
<keyword evidence="3" id="KW-1185">Reference proteome</keyword>